<protein>
    <submittedName>
        <fullName evidence="1">Uncharacterized protein</fullName>
    </submittedName>
</protein>
<evidence type="ECO:0000313" key="1">
    <source>
        <dbReference type="EMBL" id="GFQ65555.1"/>
    </source>
</evidence>
<comment type="caution">
    <text evidence="1">The sequence shown here is derived from an EMBL/GenBank/DDBJ whole genome shotgun (WGS) entry which is preliminary data.</text>
</comment>
<dbReference type="EMBL" id="BMAO01020192">
    <property type="protein sequence ID" value="GFQ65555.1"/>
    <property type="molecule type" value="Genomic_DNA"/>
</dbReference>
<accession>A0A8X6K5R8</accession>
<gene>
    <name evidence="1" type="ORF">TNCT_519761</name>
</gene>
<keyword evidence="2" id="KW-1185">Reference proteome</keyword>
<dbReference type="AlphaFoldDB" id="A0A8X6K5R8"/>
<organism evidence="1 2">
    <name type="scientific">Trichonephila clavata</name>
    <name type="common">Joro spider</name>
    <name type="synonym">Nephila clavata</name>
    <dbReference type="NCBI Taxonomy" id="2740835"/>
    <lineage>
        <taxon>Eukaryota</taxon>
        <taxon>Metazoa</taxon>
        <taxon>Ecdysozoa</taxon>
        <taxon>Arthropoda</taxon>
        <taxon>Chelicerata</taxon>
        <taxon>Arachnida</taxon>
        <taxon>Araneae</taxon>
        <taxon>Araneomorphae</taxon>
        <taxon>Entelegynae</taxon>
        <taxon>Araneoidea</taxon>
        <taxon>Nephilidae</taxon>
        <taxon>Trichonephila</taxon>
    </lineage>
</organism>
<evidence type="ECO:0000313" key="2">
    <source>
        <dbReference type="Proteomes" id="UP000887116"/>
    </source>
</evidence>
<reference evidence="1" key="1">
    <citation type="submission" date="2020-07" db="EMBL/GenBank/DDBJ databases">
        <title>Multicomponent nature underlies the extraordinary mechanical properties of spider dragline silk.</title>
        <authorList>
            <person name="Kono N."/>
            <person name="Nakamura H."/>
            <person name="Mori M."/>
            <person name="Yoshida Y."/>
            <person name="Ohtoshi R."/>
            <person name="Malay A.D."/>
            <person name="Moran D.A.P."/>
            <person name="Tomita M."/>
            <person name="Numata K."/>
            <person name="Arakawa K."/>
        </authorList>
    </citation>
    <scope>NUCLEOTIDE SEQUENCE</scope>
</reference>
<name>A0A8X6K5R8_TRICU</name>
<dbReference type="Proteomes" id="UP000887116">
    <property type="component" value="Unassembled WGS sequence"/>
</dbReference>
<proteinExistence type="predicted"/>
<sequence length="113" mass="12794">MVPTPRHFIKRAFLSFNRRGFSELFINRGVNYVFVCYPLPSRVHPSSVERDPPREDSPLLQGILIGSIVLSAAVVSPDGRGETIDANHRLLTSNDLLMFLFMFDHPFCSKSET</sequence>